<gene>
    <name evidence="8" type="ORF">TRP8649_02446</name>
</gene>
<dbReference type="GO" id="GO:0046872">
    <property type="term" value="F:metal ion binding"/>
    <property type="evidence" value="ECO:0007669"/>
    <property type="project" value="UniProtKB-KW"/>
</dbReference>
<dbReference type="InterPro" id="IPR045854">
    <property type="entry name" value="NO2/SO3_Rdtase_4Fe4S_sf"/>
</dbReference>
<evidence type="ECO:0000256" key="1">
    <source>
        <dbReference type="ARBA" id="ARBA00022485"/>
    </source>
</evidence>
<dbReference type="Gene3D" id="3.90.480.20">
    <property type="match status" value="1"/>
</dbReference>
<dbReference type="RefSeq" id="WP_099245594.1">
    <property type="nucleotide sequence ID" value="NZ_FXXP01000002.1"/>
</dbReference>
<sequence length="385" mass="41000">MSAASNAPIVKGWCPGALRPMMSGDGLVVRIRAPFGYLSQEQAIGVADLSDRYGSGQMDLSARANLQLRGVSEGNHPDLLSGLRELNLLDPSLEVEARRNIVMTPYWEIGDETFRIATRLNDALQAETAPQTPGKFGYAVDCSMAPVLGDCSADIRIERCEDGRLICRPDGHAFGAWVTENSAAQTALELAQWFLDTGGAPENRGRMRAHLAKGAVLPEKFSEVPAPLGAARPCPGMSEKGVFFGLEFGALTSNTLRGLASLGPLRLTPWRMILVNSCTKPAEIPGTYLDPETPLQRAFACTGAPHCPQALGPTRLVARSLVSMLEPGQNLHVSGCAKGCALPGKADLTLCATGPDRFDLIRNGRASDTAAMENISASALPKYLS</sequence>
<evidence type="ECO:0000256" key="5">
    <source>
        <dbReference type="ARBA" id="ARBA00023004"/>
    </source>
</evidence>
<keyword evidence="3" id="KW-0479">Metal-binding</keyword>
<dbReference type="PANTHER" id="PTHR32439">
    <property type="entry name" value="FERREDOXIN--NITRITE REDUCTASE, CHLOROPLASTIC"/>
    <property type="match status" value="1"/>
</dbReference>
<keyword evidence="4" id="KW-0560">Oxidoreductase</keyword>
<keyword evidence="1" id="KW-0004">4Fe-4S</keyword>
<keyword evidence="6" id="KW-0411">Iron-sulfur</keyword>
<organism evidence="8 9">
    <name type="scientific">Pelagimonas phthalicica</name>
    <dbReference type="NCBI Taxonomy" id="1037362"/>
    <lineage>
        <taxon>Bacteria</taxon>
        <taxon>Pseudomonadati</taxon>
        <taxon>Pseudomonadota</taxon>
        <taxon>Alphaproteobacteria</taxon>
        <taxon>Rhodobacterales</taxon>
        <taxon>Roseobacteraceae</taxon>
        <taxon>Pelagimonas</taxon>
    </lineage>
</organism>
<proteinExistence type="predicted"/>
<dbReference type="SUPFAM" id="SSF56014">
    <property type="entry name" value="Nitrite and sulphite reductase 4Fe-4S domain-like"/>
    <property type="match status" value="1"/>
</dbReference>
<dbReference type="SUPFAM" id="SSF55124">
    <property type="entry name" value="Nitrite/Sulfite reductase N-terminal domain-like"/>
    <property type="match status" value="2"/>
</dbReference>
<evidence type="ECO:0000313" key="9">
    <source>
        <dbReference type="Proteomes" id="UP000225972"/>
    </source>
</evidence>
<reference evidence="9" key="1">
    <citation type="submission" date="2017-05" db="EMBL/GenBank/DDBJ databases">
        <authorList>
            <person name="Rodrigo-Torres L."/>
            <person name="Arahal R. D."/>
            <person name="Lucena T."/>
        </authorList>
    </citation>
    <scope>NUCLEOTIDE SEQUENCE [LARGE SCALE GENOMIC DNA]</scope>
    <source>
        <strain evidence="9">CECT 8649</strain>
    </source>
</reference>
<dbReference type="PROSITE" id="PS00365">
    <property type="entry name" value="NIR_SIR"/>
    <property type="match status" value="1"/>
</dbReference>
<feature type="domain" description="Nitrite/Sulfite reductase ferredoxin-like" evidence="7">
    <location>
        <begin position="20"/>
        <end position="85"/>
    </location>
</feature>
<evidence type="ECO:0000256" key="6">
    <source>
        <dbReference type="ARBA" id="ARBA00023014"/>
    </source>
</evidence>
<name>A0A238JCJ9_9RHOB</name>
<dbReference type="EMBL" id="FXXP01000002">
    <property type="protein sequence ID" value="SMX28329.1"/>
    <property type="molecule type" value="Genomic_DNA"/>
</dbReference>
<dbReference type="GO" id="GO:0020037">
    <property type="term" value="F:heme binding"/>
    <property type="evidence" value="ECO:0007669"/>
    <property type="project" value="InterPro"/>
</dbReference>
<evidence type="ECO:0000256" key="2">
    <source>
        <dbReference type="ARBA" id="ARBA00022617"/>
    </source>
</evidence>
<keyword evidence="5" id="KW-0408">Iron</keyword>
<protein>
    <submittedName>
        <fullName evidence="8">Ferredoxin-nitrite reductase</fullName>
    </submittedName>
</protein>
<evidence type="ECO:0000259" key="7">
    <source>
        <dbReference type="Pfam" id="PF03460"/>
    </source>
</evidence>
<dbReference type="AlphaFoldDB" id="A0A238JCJ9"/>
<dbReference type="InterPro" id="IPR051329">
    <property type="entry name" value="NIR_SIR_4Fe-4S"/>
</dbReference>
<evidence type="ECO:0000256" key="4">
    <source>
        <dbReference type="ARBA" id="ARBA00023002"/>
    </source>
</evidence>
<dbReference type="Proteomes" id="UP000225972">
    <property type="component" value="Unassembled WGS sequence"/>
</dbReference>
<keyword evidence="2" id="KW-0349">Heme</keyword>
<dbReference type="GO" id="GO:0051539">
    <property type="term" value="F:4 iron, 4 sulfur cluster binding"/>
    <property type="evidence" value="ECO:0007669"/>
    <property type="project" value="UniProtKB-KW"/>
</dbReference>
<keyword evidence="9" id="KW-1185">Reference proteome</keyword>
<dbReference type="PANTHER" id="PTHR32439:SF9">
    <property type="entry name" value="BLR3264 PROTEIN"/>
    <property type="match status" value="1"/>
</dbReference>
<dbReference type="InterPro" id="IPR005117">
    <property type="entry name" value="NiRdtase/SiRdtase_haem-b_fer"/>
</dbReference>
<accession>A0A238JCJ9</accession>
<dbReference type="Gene3D" id="3.30.413.10">
    <property type="entry name" value="Sulfite Reductase Hemoprotein, domain 1"/>
    <property type="match status" value="1"/>
</dbReference>
<dbReference type="InterPro" id="IPR006066">
    <property type="entry name" value="NO2/SO3_Rdtase_FeS/sirohaem_BS"/>
</dbReference>
<evidence type="ECO:0000256" key="3">
    <source>
        <dbReference type="ARBA" id="ARBA00022723"/>
    </source>
</evidence>
<evidence type="ECO:0000313" key="8">
    <source>
        <dbReference type="EMBL" id="SMX28329.1"/>
    </source>
</evidence>
<dbReference type="Pfam" id="PF03460">
    <property type="entry name" value="NIR_SIR_ferr"/>
    <property type="match status" value="1"/>
</dbReference>
<dbReference type="InterPro" id="IPR036136">
    <property type="entry name" value="Nit/Sulf_reduc_fer-like_dom_sf"/>
</dbReference>
<dbReference type="OrthoDB" id="7459360at2"/>
<dbReference type="GO" id="GO:0016491">
    <property type="term" value="F:oxidoreductase activity"/>
    <property type="evidence" value="ECO:0007669"/>
    <property type="project" value="UniProtKB-KW"/>
</dbReference>